<protein>
    <submittedName>
        <fullName evidence="5">Oxidoreductase domain protein</fullName>
    </submittedName>
</protein>
<dbReference type="RefSeq" id="WP_015028808.1">
    <property type="nucleotide sequence ID" value="NC_018748.1"/>
</dbReference>
<evidence type="ECO:0000259" key="3">
    <source>
        <dbReference type="Pfam" id="PF01408"/>
    </source>
</evidence>
<dbReference type="Proteomes" id="UP000002875">
    <property type="component" value="Chromosome"/>
</dbReference>
<dbReference type="SUPFAM" id="SSF55347">
    <property type="entry name" value="Glyceraldehyde-3-phosphate dehydrogenase-like, C-terminal domain"/>
    <property type="match status" value="1"/>
</dbReference>
<accession>A0ABM5N142</accession>
<evidence type="ECO:0000313" key="6">
    <source>
        <dbReference type="Proteomes" id="UP000002875"/>
    </source>
</evidence>
<dbReference type="InterPro" id="IPR050984">
    <property type="entry name" value="Gfo/Idh/MocA_domain"/>
</dbReference>
<keyword evidence="2" id="KW-0560">Oxidoreductase</keyword>
<gene>
    <name evidence="5" type="ordered locus">Emtol_1970</name>
</gene>
<dbReference type="InterPro" id="IPR036291">
    <property type="entry name" value="NAD(P)-bd_dom_sf"/>
</dbReference>
<sequence>MKKNIKWGIIGVGKIAEKFATDLKSVKNAQLHAVASSSSLERAQDFANRYNAPFAYDSYENIFQTPDLDAIYIATPHTSHADNTLLCLKHKIPVLCEKPFAMNLKQVQEMVESARKNDTFLMEAMWTRFIPAINKTLELIKEGAIGQVRNIQADFGFNAPFLPEKRLLNPNLGGGALLDIGIYPAYLSLLILGYPSEVKAISNFGSTGIDETTSFILDFKNEATANLSCTLRSRTRTEALIYGEKGYIHIEGRFMEAKKITLYVTDQKPVKFNFPRKTFGYNFEIEEVNECLRAGKKESDKMPLTMSVKLISLLDEIREKAGIFYDGID</sequence>
<dbReference type="EMBL" id="CP002961">
    <property type="protein sequence ID" value="AFK03110.1"/>
    <property type="molecule type" value="Genomic_DNA"/>
</dbReference>
<dbReference type="Gene3D" id="3.30.360.10">
    <property type="entry name" value="Dihydrodipicolinate Reductase, domain 2"/>
    <property type="match status" value="1"/>
</dbReference>
<evidence type="ECO:0000313" key="5">
    <source>
        <dbReference type="EMBL" id="AFK03110.1"/>
    </source>
</evidence>
<dbReference type="Pfam" id="PF01408">
    <property type="entry name" value="GFO_IDH_MocA"/>
    <property type="match status" value="1"/>
</dbReference>
<organism evidence="5 6">
    <name type="scientific">Emticicia oligotrophica (strain DSM 17448 / CIP 109782 / MTCC 6937 / GPTSA100-15)</name>
    <dbReference type="NCBI Taxonomy" id="929562"/>
    <lineage>
        <taxon>Bacteria</taxon>
        <taxon>Pseudomonadati</taxon>
        <taxon>Bacteroidota</taxon>
        <taxon>Cytophagia</taxon>
        <taxon>Cytophagales</taxon>
        <taxon>Leadbetterellaceae</taxon>
        <taxon>Emticicia</taxon>
    </lineage>
</organism>
<feature type="domain" description="GFO/IDH/MocA-like oxidoreductase" evidence="4">
    <location>
        <begin position="137"/>
        <end position="248"/>
    </location>
</feature>
<dbReference type="Pfam" id="PF22725">
    <property type="entry name" value="GFO_IDH_MocA_C3"/>
    <property type="match status" value="1"/>
</dbReference>
<dbReference type="Gene3D" id="3.40.50.720">
    <property type="entry name" value="NAD(P)-binding Rossmann-like Domain"/>
    <property type="match status" value="1"/>
</dbReference>
<dbReference type="InterPro" id="IPR000683">
    <property type="entry name" value="Gfo/Idh/MocA-like_OxRdtase_N"/>
</dbReference>
<feature type="domain" description="Gfo/Idh/MocA-like oxidoreductase N-terminal" evidence="3">
    <location>
        <begin position="5"/>
        <end position="122"/>
    </location>
</feature>
<proteinExistence type="inferred from homology"/>
<dbReference type="PANTHER" id="PTHR22604">
    <property type="entry name" value="OXIDOREDUCTASES"/>
    <property type="match status" value="1"/>
</dbReference>
<evidence type="ECO:0000256" key="1">
    <source>
        <dbReference type="ARBA" id="ARBA00010928"/>
    </source>
</evidence>
<evidence type="ECO:0000259" key="4">
    <source>
        <dbReference type="Pfam" id="PF22725"/>
    </source>
</evidence>
<evidence type="ECO:0000256" key="2">
    <source>
        <dbReference type="ARBA" id="ARBA00023002"/>
    </source>
</evidence>
<keyword evidence="6" id="KW-1185">Reference proteome</keyword>
<name>A0ABM5N142_EMTOG</name>
<dbReference type="PANTHER" id="PTHR22604:SF105">
    <property type="entry name" value="TRANS-1,2-DIHYDROBENZENE-1,2-DIOL DEHYDROGENASE"/>
    <property type="match status" value="1"/>
</dbReference>
<dbReference type="InterPro" id="IPR055170">
    <property type="entry name" value="GFO_IDH_MocA-like_dom"/>
</dbReference>
<reference evidence="5 6" key="1">
    <citation type="submission" date="2011-07" db="EMBL/GenBank/DDBJ databases">
        <title>The complete genome of chromosome of Emticicia oligotrophica DSM 17448.</title>
        <authorList>
            <consortium name="US DOE Joint Genome Institute (JGI-PGF)"/>
            <person name="Lucas S."/>
            <person name="Han J."/>
            <person name="Lapidus A."/>
            <person name="Bruce D."/>
            <person name="Goodwin L."/>
            <person name="Pitluck S."/>
            <person name="Peters L."/>
            <person name="Kyrpides N."/>
            <person name="Mavromatis K."/>
            <person name="Ivanova N."/>
            <person name="Ovchinnikova G."/>
            <person name="Teshima H."/>
            <person name="Detter J.C."/>
            <person name="Tapia R."/>
            <person name="Han C."/>
            <person name="Land M."/>
            <person name="Hauser L."/>
            <person name="Markowitz V."/>
            <person name="Cheng J.-F."/>
            <person name="Hugenholtz P."/>
            <person name="Woyke T."/>
            <person name="Wu D."/>
            <person name="Tindall B."/>
            <person name="Pomrenke H."/>
            <person name="Brambilla E."/>
            <person name="Klenk H.-P."/>
            <person name="Eisen J.A."/>
        </authorList>
    </citation>
    <scope>NUCLEOTIDE SEQUENCE [LARGE SCALE GENOMIC DNA]</scope>
    <source>
        <strain evidence="5 6">DSM 17448</strain>
    </source>
</reference>
<comment type="similarity">
    <text evidence="1">Belongs to the Gfo/Idh/MocA family.</text>
</comment>
<dbReference type="SUPFAM" id="SSF51735">
    <property type="entry name" value="NAD(P)-binding Rossmann-fold domains"/>
    <property type="match status" value="1"/>
</dbReference>